<organism evidence="1 2">
    <name type="scientific">Mya arenaria</name>
    <name type="common">Soft-shell clam</name>
    <dbReference type="NCBI Taxonomy" id="6604"/>
    <lineage>
        <taxon>Eukaryota</taxon>
        <taxon>Metazoa</taxon>
        <taxon>Spiralia</taxon>
        <taxon>Lophotrochozoa</taxon>
        <taxon>Mollusca</taxon>
        <taxon>Bivalvia</taxon>
        <taxon>Autobranchia</taxon>
        <taxon>Heteroconchia</taxon>
        <taxon>Euheterodonta</taxon>
        <taxon>Imparidentia</taxon>
        <taxon>Neoheterodontei</taxon>
        <taxon>Myida</taxon>
        <taxon>Myoidea</taxon>
        <taxon>Myidae</taxon>
        <taxon>Mya</taxon>
    </lineage>
</organism>
<feature type="non-terminal residue" evidence="1">
    <location>
        <position position="351"/>
    </location>
</feature>
<dbReference type="Proteomes" id="UP001164746">
    <property type="component" value="Chromosome 7"/>
</dbReference>
<gene>
    <name evidence="1" type="ORF">MAR_036272</name>
</gene>
<evidence type="ECO:0000313" key="2">
    <source>
        <dbReference type="Proteomes" id="UP001164746"/>
    </source>
</evidence>
<dbReference type="SUPFAM" id="SSF50249">
    <property type="entry name" value="Nucleic acid-binding proteins"/>
    <property type="match status" value="1"/>
</dbReference>
<dbReference type="CDD" id="cd04491">
    <property type="entry name" value="SoSSB_OBF"/>
    <property type="match status" value="1"/>
</dbReference>
<dbReference type="InterPro" id="IPR012340">
    <property type="entry name" value="NA-bd_OB-fold"/>
</dbReference>
<sequence>TSEMDLSTLMKSVVGHSPYPKKVTVKVLCTDPATTYVNDKKERRELMNTVVADSTKAVKCVVYDSKKFHRFATGSTIILRNIIRKPEGIAVTSATVIFPAAKTLDLPPSIEKEGIAILHPPPADVKSVADALASPTKTRVSVRGKIVQEEATRYVTVKNEDNVKVKNIYLEDTTKKCKIALWRDLADQPVRPGDYVELSDCITNTFRNEVSLSTTSKTAITKTECPEETVTWEIESVCIEESTATMLLKDDRVVTAPVKSLLEAFPECMEEDLEQYLVSMCNPTMVVKCTFKGMRIVLICFNEVPDPNAGNTKPIHTCTAPVQNETYDKSRKVILCRLSSDPVRNVYEDMI</sequence>
<name>A0ABY7ER36_MYAAR</name>
<protein>
    <submittedName>
        <fullName evidence="1">Uncharacterized protein</fullName>
    </submittedName>
</protein>
<evidence type="ECO:0000313" key="1">
    <source>
        <dbReference type="EMBL" id="WAR11196.1"/>
    </source>
</evidence>
<proteinExistence type="predicted"/>
<dbReference type="EMBL" id="CP111018">
    <property type="protein sequence ID" value="WAR11196.1"/>
    <property type="molecule type" value="Genomic_DNA"/>
</dbReference>
<accession>A0ABY7ER36</accession>
<reference evidence="1" key="1">
    <citation type="submission" date="2022-11" db="EMBL/GenBank/DDBJ databases">
        <title>Centuries of genome instability and evolution in soft-shell clam transmissible cancer (bioRxiv).</title>
        <authorList>
            <person name="Hart S.F.M."/>
            <person name="Yonemitsu M.A."/>
            <person name="Giersch R.M."/>
            <person name="Beal B.F."/>
            <person name="Arriagada G."/>
            <person name="Davis B.W."/>
            <person name="Ostrander E.A."/>
            <person name="Goff S.P."/>
            <person name="Metzger M.J."/>
        </authorList>
    </citation>
    <scope>NUCLEOTIDE SEQUENCE</scope>
    <source>
        <strain evidence="1">MELC-2E11</strain>
        <tissue evidence="1">Siphon/mantle</tissue>
    </source>
</reference>
<dbReference type="Gene3D" id="2.40.50.140">
    <property type="entry name" value="Nucleic acid-binding proteins"/>
    <property type="match status" value="2"/>
</dbReference>
<keyword evidence="2" id="KW-1185">Reference proteome</keyword>